<proteinExistence type="predicted"/>
<name>A0ABP1R8E2_9HEXA</name>
<protein>
    <submittedName>
        <fullName evidence="1">Uncharacterized protein</fullName>
    </submittedName>
</protein>
<reference evidence="1 2" key="1">
    <citation type="submission" date="2024-08" db="EMBL/GenBank/DDBJ databases">
        <authorList>
            <person name="Cucini C."/>
            <person name="Frati F."/>
        </authorList>
    </citation>
    <scope>NUCLEOTIDE SEQUENCE [LARGE SCALE GENOMIC DNA]</scope>
</reference>
<keyword evidence="2" id="KW-1185">Reference proteome</keyword>
<gene>
    <name evidence="1" type="ORF">ODALV1_LOCUS19046</name>
</gene>
<evidence type="ECO:0000313" key="1">
    <source>
        <dbReference type="EMBL" id="CAL8120662.1"/>
    </source>
</evidence>
<sequence>MRTTLQPPAPGPPPCFTFPDTSDNKYFIKCPIPSKTGPWADLPYISYPSIFEQVKNTYRRILKLKSSCNPDLDGNSLPSSTSSGSGCELAIKDCANKPFNSRIGTYFEDECKNPFLYGFDTRWYPELELSVVVLSNDRVACCIDYRLGDPIQSGKQALVCNNIEDRSFMCEDKSDQKLPGYVHYKMESTGF</sequence>
<dbReference type="Proteomes" id="UP001642540">
    <property type="component" value="Unassembled WGS sequence"/>
</dbReference>
<accession>A0ABP1R8E2</accession>
<organism evidence="1 2">
    <name type="scientific">Orchesella dallaii</name>
    <dbReference type="NCBI Taxonomy" id="48710"/>
    <lineage>
        <taxon>Eukaryota</taxon>
        <taxon>Metazoa</taxon>
        <taxon>Ecdysozoa</taxon>
        <taxon>Arthropoda</taxon>
        <taxon>Hexapoda</taxon>
        <taxon>Collembola</taxon>
        <taxon>Entomobryomorpha</taxon>
        <taxon>Entomobryoidea</taxon>
        <taxon>Orchesellidae</taxon>
        <taxon>Orchesellinae</taxon>
        <taxon>Orchesella</taxon>
    </lineage>
</organism>
<evidence type="ECO:0000313" key="2">
    <source>
        <dbReference type="Proteomes" id="UP001642540"/>
    </source>
</evidence>
<dbReference type="EMBL" id="CAXLJM020000064">
    <property type="protein sequence ID" value="CAL8120662.1"/>
    <property type="molecule type" value="Genomic_DNA"/>
</dbReference>
<comment type="caution">
    <text evidence="1">The sequence shown here is derived from an EMBL/GenBank/DDBJ whole genome shotgun (WGS) entry which is preliminary data.</text>
</comment>